<dbReference type="GO" id="GO:0005777">
    <property type="term" value="C:peroxisome"/>
    <property type="evidence" value="ECO:0007669"/>
    <property type="project" value="InterPro"/>
</dbReference>
<dbReference type="AlphaFoldDB" id="A0A078JMI4"/>
<evidence type="ECO:0000313" key="2">
    <source>
        <dbReference type="EMBL" id="CAF1879001.1"/>
    </source>
</evidence>
<evidence type="ECO:0000313" key="3">
    <source>
        <dbReference type="EMBL" id="CDY67994.1"/>
    </source>
</evidence>
<dbReference type="Proteomes" id="UP001295469">
    <property type="component" value="Chromosome C02"/>
</dbReference>
<dbReference type="OMA" id="GETMYSN"/>
<dbReference type="PANTHER" id="PTHR14379:SF51">
    <property type="entry name" value="NYN DOMAIN-CONTAINING PROTEIN"/>
    <property type="match status" value="1"/>
</dbReference>
<dbReference type="PANTHER" id="PTHR14379">
    <property type="entry name" value="LIMKAIN B LKAP"/>
    <property type="match status" value="1"/>
</dbReference>
<dbReference type="GO" id="GO:0010468">
    <property type="term" value="P:regulation of gene expression"/>
    <property type="evidence" value="ECO:0007669"/>
    <property type="project" value="InterPro"/>
</dbReference>
<accession>A0A078JMI4</accession>
<gene>
    <name evidence="3" type="primary">BnaCnng57250D</name>
    <name evidence="2" type="ORF">DARMORV10_C02P01710.1</name>
    <name evidence="3" type="ORF">GSBRNA2T00068394001</name>
</gene>
<dbReference type="InterPro" id="IPR024768">
    <property type="entry name" value="Marf1"/>
</dbReference>
<dbReference type="Gramene" id="CDY67994">
    <property type="protein sequence ID" value="CDY67994"/>
    <property type="gene ID" value="GSBRNA2T00068394001"/>
</dbReference>
<dbReference type="Proteomes" id="UP000028999">
    <property type="component" value="Unassembled WGS sequence"/>
</dbReference>
<reference evidence="3 4" key="1">
    <citation type="journal article" date="2014" name="Science">
        <title>Plant genetics. Early allopolyploid evolution in the post-Neolithic Brassica napus oilseed genome.</title>
        <authorList>
            <person name="Chalhoub B."/>
            <person name="Denoeud F."/>
            <person name="Liu S."/>
            <person name="Parkin I.A."/>
            <person name="Tang H."/>
            <person name="Wang X."/>
            <person name="Chiquet J."/>
            <person name="Belcram H."/>
            <person name="Tong C."/>
            <person name="Samans B."/>
            <person name="Correa M."/>
            <person name="Da Silva C."/>
            <person name="Just J."/>
            <person name="Falentin C."/>
            <person name="Koh C.S."/>
            <person name="Le Clainche I."/>
            <person name="Bernard M."/>
            <person name="Bento P."/>
            <person name="Noel B."/>
            <person name="Labadie K."/>
            <person name="Alberti A."/>
            <person name="Charles M."/>
            <person name="Arnaud D."/>
            <person name="Guo H."/>
            <person name="Daviaud C."/>
            <person name="Alamery S."/>
            <person name="Jabbari K."/>
            <person name="Zhao M."/>
            <person name="Edger P.P."/>
            <person name="Chelaifa H."/>
            <person name="Tack D."/>
            <person name="Lassalle G."/>
            <person name="Mestiri I."/>
            <person name="Schnel N."/>
            <person name="Le Paslier M.C."/>
            <person name="Fan G."/>
            <person name="Renault V."/>
            <person name="Bayer P.E."/>
            <person name="Golicz A.A."/>
            <person name="Manoli S."/>
            <person name="Lee T.H."/>
            <person name="Thi V.H."/>
            <person name="Chalabi S."/>
            <person name="Hu Q."/>
            <person name="Fan C."/>
            <person name="Tollenaere R."/>
            <person name="Lu Y."/>
            <person name="Battail C."/>
            <person name="Shen J."/>
            <person name="Sidebottom C.H."/>
            <person name="Wang X."/>
            <person name="Canaguier A."/>
            <person name="Chauveau A."/>
            <person name="Berard A."/>
            <person name="Deniot G."/>
            <person name="Guan M."/>
            <person name="Liu Z."/>
            <person name="Sun F."/>
            <person name="Lim Y.P."/>
            <person name="Lyons E."/>
            <person name="Town C.D."/>
            <person name="Bancroft I."/>
            <person name="Wang X."/>
            <person name="Meng J."/>
            <person name="Ma J."/>
            <person name="Pires J.C."/>
            <person name="King G.J."/>
            <person name="Brunel D."/>
            <person name="Delourme R."/>
            <person name="Renard M."/>
            <person name="Aury J.M."/>
            <person name="Adams K.L."/>
            <person name="Batley J."/>
            <person name="Snowdon R.J."/>
            <person name="Tost J."/>
            <person name="Edwards D."/>
            <person name="Zhou Y."/>
            <person name="Hua W."/>
            <person name="Sharpe A.G."/>
            <person name="Paterson A.H."/>
            <person name="Guan C."/>
            <person name="Wincker P."/>
        </authorList>
    </citation>
    <scope>NUCLEOTIDE SEQUENCE [LARGE SCALE GENOMIC DNA]</scope>
    <source>
        <strain evidence="4">cv. Darmor-bzh</strain>
    </source>
</reference>
<dbReference type="EMBL" id="HG994366">
    <property type="protein sequence ID" value="CAF1879001.1"/>
    <property type="molecule type" value="Genomic_DNA"/>
</dbReference>
<feature type="region of interest" description="Disordered" evidence="1">
    <location>
        <begin position="458"/>
        <end position="489"/>
    </location>
</feature>
<feature type="region of interest" description="Disordered" evidence="1">
    <location>
        <begin position="272"/>
        <end position="300"/>
    </location>
</feature>
<feature type="compositionally biased region" description="Basic and acidic residues" evidence="1">
    <location>
        <begin position="275"/>
        <end position="287"/>
    </location>
</feature>
<evidence type="ECO:0000256" key="1">
    <source>
        <dbReference type="SAM" id="MobiDB-lite"/>
    </source>
</evidence>
<name>A0A078JMI4_BRANA</name>
<feature type="compositionally biased region" description="Acidic residues" evidence="1">
    <location>
        <begin position="288"/>
        <end position="298"/>
    </location>
</feature>
<sequence>MIVEDERDGYNQFDLSDFQHGEDNGSSHVDLTYSTDIPTNIANMMGVRTRLRDRQMHEQLKSDLVEHVWRRFGEYATRLIFLLLFEIQGERKSPILIGGTMDEEGETILFYSMNETFVCWNIDDCPVPVDTDLGSIVDNFEHALHQMGFEGRMSINVDCKKLNSNEEALFKAGRIFYLPYGETMYSNYGTRPTLDMTFYMLSVLQETAPILANLAVVVKPNIDPGGELHRVLHCLKSRGHNVLLVELPPDEKCLFSVDSLLKNSRFLGGGKPRAKKELTPEEMRPLYDSEEEEEEDGSYDVSDLSNQKMLDFSERIKHVKGPRTVVFWDAIDCPFPLCFSSPDDIYEKIKSALLKKGTNDNITIWAYVDERSWRDKCLGNKTWDSRIYFLPAGDRRVRMLNDMYLQCRDAPLHHCPGLLILVSNHFSGDPFYMDLFQDMEHQNYHPFLIIPREHSNISESPDEWPQSLFNRPRKSSQGPLPKKPKLDAA</sequence>
<keyword evidence="4" id="KW-1185">Reference proteome</keyword>
<protein>
    <submittedName>
        <fullName evidence="2">(rape) hypothetical protein</fullName>
    </submittedName>
    <submittedName>
        <fullName evidence="3">BnaCnng57250D protein</fullName>
    </submittedName>
</protein>
<proteinExistence type="predicted"/>
<reference evidence="3" key="2">
    <citation type="submission" date="2014-06" db="EMBL/GenBank/DDBJ databases">
        <authorList>
            <person name="Genoscope - CEA"/>
        </authorList>
    </citation>
    <scope>NUCLEOTIDE SEQUENCE</scope>
</reference>
<dbReference type="EMBL" id="LK036737">
    <property type="protein sequence ID" value="CDY67994.1"/>
    <property type="molecule type" value="Genomic_DNA"/>
</dbReference>
<reference evidence="2" key="3">
    <citation type="submission" date="2021-01" db="EMBL/GenBank/DDBJ databases">
        <authorList>
            <consortium name="Genoscope - CEA"/>
            <person name="William W."/>
        </authorList>
    </citation>
    <scope>NUCLEOTIDE SEQUENCE</scope>
</reference>
<organism evidence="3 4">
    <name type="scientific">Brassica napus</name>
    <name type="common">Rape</name>
    <dbReference type="NCBI Taxonomy" id="3708"/>
    <lineage>
        <taxon>Eukaryota</taxon>
        <taxon>Viridiplantae</taxon>
        <taxon>Streptophyta</taxon>
        <taxon>Embryophyta</taxon>
        <taxon>Tracheophyta</taxon>
        <taxon>Spermatophyta</taxon>
        <taxon>Magnoliopsida</taxon>
        <taxon>eudicotyledons</taxon>
        <taxon>Gunneridae</taxon>
        <taxon>Pentapetalae</taxon>
        <taxon>rosids</taxon>
        <taxon>malvids</taxon>
        <taxon>Brassicales</taxon>
        <taxon>Brassicaceae</taxon>
        <taxon>Brassiceae</taxon>
        <taxon>Brassica</taxon>
    </lineage>
</organism>
<evidence type="ECO:0000313" key="4">
    <source>
        <dbReference type="Proteomes" id="UP000028999"/>
    </source>
</evidence>
<dbReference type="PaxDb" id="3708-A0A078JMI4"/>